<accession>A0A918XVW3</accession>
<dbReference type="PANTHER" id="PTHR43434:SF24">
    <property type="entry name" value="HYDROLASE-RELATED"/>
    <property type="match status" value="1"/>
</dbReference>
<dbReference type="Gene3D" id="3.40.50.1000">
    <property type="entry name" value="HAD superfamily/HAD-like"/>
    <property type="match status" value="1"/>
</dbReference>
<keyword evidence="2" id="KW-1185">Reference proteome</keyword>
<dbReference type="AlphaFoldDB" id="A0A918XVW3"/>
<dbReference type="InterPro" id="IPR036412">
    <property type="entry name" value="HAD-like_sf"/>
</dbReference>
<organism evidence="1 2">
    <name type="scientific">Thalassobaculum fulvum</name>
    <dbReference type="NCBI Taxonomy" id="1633335"/>
    <lineage>
        <taxon>Bacteria</taxon>
        <taxon>Pseudomonadati</taxon>
        <taxon>Pseudomonadota</taxon>
        <taxon>Alphaproteobacteria</taxon>
        <taxon>Rhodospirillales</taxon>
        <taxon>Thalassobaculaceae</taxon>
        <taxon>Thalassobaculum</taxon>
    </lineage>
</organism>
<dbReference type="PANTHER" id="PTHR43434">
    <property type="entry name" value="PHOSPHOGLYCOLATE PHOSPHATASE"/>
    <property type="match status" value="1"/>
</dbReference>
<dbReference type="InterPro" id="IPR023198">
    <property type="entry name" value="PGP-like_dom2"/>
</dbReference>
<sequence length="223" mass="23676">MSDLRLCALDLDGTLIDSQHHIVAAMSSAFRAEGLPPASAAKVREVVGLPLDQAIRQLAPQVRGLQLERVGQAYRDAYFDAKEADSAAEPLMPGARAALDALEEAGWLLAVVTGKGRRGLHDVLDAHGLLARFVVLKSADDGPGKPDPTLLLDAVREAGSSPGRAVMVGDTVFDMGMARRARVAGIAVTWGYHDLALLETERPAAVIDRFEDLLGAADRLVPV</sequence>
<dbReference type="Gene3D" id="1.10.150.240">
    <property type="entry name" value="Putative phosphatase, domain 2"/>
    <property type="match status" value="1"/>
</dbReference>
<evidence type="ECO:0000313" key="1">
    <source>
        <dbReference type="EMBL" id="GHD58939.1"/>
    </source>
</evidence>
<comment type="caution">
    <text evidence="1">The sequence shown here is derived from an EMBL/GenBank/DDBJ whole genome shotgun (WGS) entry which is preliminary data.</text>
</comment>
<dbReference type="InterPro" id="IPR050155">
    <property type="entry name" value="HAD-like_hydrolase_sf"/>
</dbReference>
<dbReference type="GO" id="GO:0008967">
    <property type="term" value="F:phosphoglycolate phosphatase activity"/>
    <property type="evidence" value="ECO:0007669"/>
    <property type="project" value="TreeGrafter"/>
</dbReference>
<reference evidence="1" key="1">
    <citation type="journal article" date="2014" name="Int. J. Syst. Evol. Microbiol.">
        <title>Complete genome sequence of Corynebacterium casei LMG S-19264T (=DSM 44701T), isolated from a smear-ripened cheese.</title>
        <authorList>
            <consortium name="US DOE Joint Genome Institute (JGI-PGF)"/>
            <person name="Walter F."/>
            <person name="Albersmeier A."/>
            <person name="Kalinowski J."/>
            <person name="Ruckert C."/>
        </authorList>
    </citation>
    <scope>NUCLEOTIDE SEQUENCE</scope>
    <source>
        <strain evidence="1">KCTC 42651</strain>
    </source>
</reference>
<protein>
    <submittedName>
        <fullName evidence="1">Haloacid dehalogenase</fullName>
    </submittedName>
</protein>
<dbReference type="Proteomes" id="UP000630353">
    <property type="component" value="Unassembled WGS sequence"/>
</dbReference>
<dbReference type="SUPFAM" id="SSF56784">
    <property type="entry name" value="HAD-like"/>
    <property type="match status" value="1"/>
</dbReference>
<dbReference type="GO" id="GO:0006281">
    <property type="term" value="P:DNA repair"/>
    <property type="evidence" value="ECO:0007669"/>
    <property type="project" value="TreeGrafter"/>
</dbReference>
<dbReference type="InterPro" id="IPR023214">
    <property type="entry name" value="HAD_sf"/>
</dbReference>
<dbReference type="SFLD" id="SFLDG01129">
    <property type="entry name" value="C1.5:_HAD__Beta-PGM__Phosphata"/>
    <property type="match status" value="1"/>
</dbReference>
<dbReference type="RefSeq" id="WP_189993410.1">
    <property type="nucleotide sequence ID" value="NZ_BMZS01000010.1"/>
</dbReference>
<dbReference type="InterPro" id="IPR006439">
    <property type="entry name" value="HAD-SF_hydro_IA"/>
</dbReference>
<dbReference type="GO" id="GO:0005829">
    <property type="term" value="C:cytosol"/>
    <property type="evidence" value="ECO:0007669"/>
    <property type="project" value="TreeGrafter"/>
</dbReference>
<dbReference type="Pfam" id="PF13419">
    <property type="entry name" value="HAD_2"/>
    <property type="match status" value="1"/>
</dbReference>
<dbReference type="EMBL" id="BMZS01000010">
    <property type="protein sequence ID" value="GHD58939.1"/>
    <property type="molecule type" value="Genomic_DNA"/>
</dbReference>
<evidence type="ECO:0000313" key="2">
    <source>
        <dbReference type="Proteomes" id="UP000630353"/>
    </source>
</evidence>
<dbReference type="SFLD" id="SFLDG01135">
    <property type="entry name" value="C1.5.6:_HAD__Beta-PGM__Phospha"/>
    <property type="match status" value="1"/>
</dbReference>
<proteinExistence type="predicted"/>
<dbReference type="NCBIfam" id="TIGR01549">
    <property type="entry name" value="HAD-SF-IA-v1"/>
    <property type="match status" value="1"/>
</dbReference>
<gene>
    <name evidence="1" type="ORF">GCM10017083_42660</name>
</gene>
<name>A0A918XVW3_9PROT</name>
<dbReference type="SFLD" id="SFLDS00003">
    <property type="entry name" value="Haloacid_Dehalogenase"/>
    <property type="match status" value="1"/>
</dbReference>
<dbReference type="InterPro" id="IPR041492">
    <property type="entry name" value="HAD_2"/>
</dbReference>
<reference evidence="1" key="2">
    <citation type="submission" date="2020-09" db="EMBL/GenBank/DDBJ databases">
        <authorList>
            <person name="Sun Q."/>
            <person name="Kim S."/>
        </authorList>
    </citation>
    <scope>NUCLEOTIDE SEQUENCE</scope>
    <source>
        <strain evidence="1">KCTC 42651</strain>
    </source>
</reference>